<dbReference type="EMBL" id="AGUE01000165">
    <property type="protein sequence ID" value="EHK98105.1"/>
    <property type="molecule type" value="Genomic_DNA"/>
</dbReference>
<dbReference type="PANTHER" id="PTHR23148">
    <property type="entry name" value="SERINE/ARGININE REGULATED NUCLEAR MATRIX PROTEIN"/>
    <property type="match status" value="1"/>
</dbReference>
<feature type="coiled-coil region" evidence="2">
    <location>
        <begin position="65"/>
        <end position="92"/>
    </location>
</feature>
<name>H0ETT6_GLAL7</name>
<keyword evidence="1" id="KW-0507">mRNA processing</keyword>
<keyword evidence="5" id="KW-1185">Reference proteome</keyword>
<dbReference type="InterPro" id="IPR002483">
    <property type="entry name" value="PWI_dom"/>
</dbReference>
<accession>H0ETT6</accession>
<proteinExistence type="predicted"/>
<dbReference type="AlphaFoldDB" id="H0ETT6"/>
<dbReference type="Proteomes" id="UP000005446">
    <property type="component" value="Unassembled WGS sequence"/>
</dbReference>
<protein>
    <submittedName>
        <fullName evidence="4">Putative PWI domain-containing protein</fullName>
    </submittedName>
</protein>
<organism evidence="4 5">
    <name type="scientific">Glarea lozoyensis (strain ATCC 74030 / MF5533)</name>
    <dbReference type="NCBI Taxonomy" id="1104152"/>
    <lineage>
        <taxon>Eukaryota</taxon>
        <taxon>Fungi</taxon>
        <taxon>Dikarya</taxon>
        <taxon>Ascomycota</taxon>
        <taxon>Pezizomycotina</taxon>
        <taxon>Leotiomycetes</taxon>
        <taxon>Helotiales</taxon>
        <taxon>Helotiaceae</taxon>
        <taxon>Glarea</taxon>
    </lineage>
</organism>
<dbReference type="InParanoid" id="H0ETT6"/>
<dbReference type="Pfam" id="PF01480">
    <property type="entry name" value="PWI"/>
    <property type="match status" value="1"/>
</dbReference>
<comment type="caution">
    <text evidence="4">The sequence shown here is derived from an EMBL/GenBank/DDBJ whole genome shotgun (WGS) entry which is preliminary data.</text>
</comment>
<dbReference type="PANTHER" id="PTHR23148:SF0">
    <property type="entry name" value="SERINE_ARGININE REPETITIVE MATRIX PROTEIN 1"/>
    <property type="match status" value="1"/>
</dbReference>
<dbReference type="InterPro" id="IPR052225">
    <property type="entry name" value="Ser/Arg_repetitive_matrix"/>
</dbReference>
<gene>
    <name evidence="4" type="ORF">M7I_6155</name>
</gene>
<evidence type="ECO:0000256" key="2">
    <source>
        <dbReference type="SAM" id="Coils"/>
    </source>
</evidence>
<dbReference type="GO" id="GO:0048024">
    <property type="term" value="P:regulation of mRNA splicing, via spliceosome"/>
    <property type="evidence" value="ECO:0007669"/>
    <property type="project" value="TreeGrafter"/>
</dbReference>
<dbReference type="HOGENOM" id="CLU_1503594_0_0_1"/>
<feature type="domain" description="PWI" evidence="3">
    <location>
        <begin position="12"/>
        <end position="179"/>
    </location>
</feature>
<evidence type="ECO:0000313" key="4">
    <source>
        <dbReference type="EMBL" id="EHK98105.1"/>
    </source>
</evidence>
<sequence length="179" mass="20144">MATSVDAKIQKSTKFPVEFNQKVDMQKVRTEVVKKWIASRISDILGNEDDVVIEMIYNLIEEKRFIESEKLAEQARKRRDDEQNREHRENEETAAVVAQGVEEIAGVGVEEDVEMIEIGNSIGGQEEILIVEVPVIQGHLAGATQGNGLTEHLHYEKQILYVADASSQKKICKPIKVTD</sequence>
<keyword evidence="2" id="KW-0175">Coiled coil</keyword>
<dbReference type="GO" id="GO:0005681">
    <property type="term" value="C:spliceosomal complex"/>
    <property type="evidence" value="ECO:0007669"/>
    <property type="project" value="TreeGrafter"/>
</dbReference>
<dbReference type="GO" id="GO:0003723">
    <property type="term" value="F:RNA binding"/>
    <property type="evidence" value="ECO:0007669"/>
    <property type="project" value="TreeGrafter"/>
</dbReference>
<dbReference type="Gene3D" id="1.20.1390.10">
    <property type="entry name" value="PWI domain"/>
    <property type="match status" value="1"/>
</dbReference>
<dbReference type="GO" id="GO:0006397">
    <property type="term" value="P:mRNA processing"/>
    <property type="evidence" value="ECO:0007669"/>
    <property type="project" value="UniProtKB-KW"/>
</dbReference>
<dbReference type="OrthoDB" id="163257at2759"/>
<dbReference type="PROSITE" id="PS51025">
    <property type="entry name" value="PWI"/>
    <property type="match status" value="1"/>
</dbReference>
<evidence type="ECO:0000256" key="1">
    <source>
        <dbReference type="ARBA" id="ARBA00022664"/>
    </source>
</evidence>
<dbReference type="SUPFAM" id="SSF101233">
    <property type="entry name" value="PWI domain"/>
    <property type="match status" value="1"/>
</dbReference>
<reference evidence="4 5" key="1">
    <citation type="journal article" date="2012" name="Eukaryot. Cell">
        <title>Genome sequence of the fungus Glarea lozoyensis: the first genome sequence of a species from the Helotiaceae family.</title>
        <authorList>
            <person name="Youssar L."/>
            <person name="Gruening B.A."/>
            <person name="Erxleben A."/>
            <person name="Guenther S."/>
            <person name="Huettel W."/>
        </authorList>
    </citation>
    <scope>NUCLEOTIDE SEQUENCE [LARGE SCALE GENOMIC DNA]</scope>
    <source>
        <strain evidence="5">ATCC 74030 / MF5533</strain>
    </source>
</reference>
<evidence type="ECO:0000259" key="3">
    <source>
        <dbReference type="PROSITE" id="PS51025"/>
    </source>
</evidence>
<dbReference type="InterPro" id="IPR036483">
    <property type="entry name" value="PWI_dom_sf"/>
</dbReference>
<evidence type="ECO:0000313" key="5">
    <source>
        <dbReference type="Proteomes" id="UP000005446"/>
    </source>
</evidence>